<dbReference type="EMBL" id="CP053381">
    <property type="protein sequence ID" value="QTP56831.1"/>
    <property type="molecule type" value="Genomic_DNA"/>
</dbReference>
<dbReference type="Proteomes" id="UP000671868">
    <property type="component" value="Chromosome"/>
</dbReference>
<protein>
    <recommendedName>
        <fullName evidence="3">Secreted protein</fullName>
    </recommendedName>
</protein>
<evidence type="ECO:0008006" key="3">
    <source>
        <dbReference type="Google" id="ProtNLM"/>
    </source>
</evidence>
<gene>
    <name evidence="1" type="ORF">HNO51_20385</name>
</gene>
<sequence length="78" mass="8422">MRRESLLLFPVMSPSFRTSGRSMFVLALSRVATGETVPLVAVTTEMTFLEFSPSLPEVEACLAGAMLPSVNPDPEHAP</sequence>
<evidence type="ECO:0000313" key="2">
    <source>
        <dbReference type="Proteomes" id="UP000671868"/>
    </source>
</evidence>
<keyword evidence="2" id="KW-1185">Reference proteome</keyword>
<reference evidence="1 2" key="1">
    <citation type="journal article" date="2021" name="Front. Microbiol.">
        <title>Aerobic Denitrification and Heterotrophic Sulfur Oxidation in the Genus Halomonas Revealed by Six Novel Species Characterizations and Genome-Based Analysis.</title>
        <authorList>
            <person name="Wang L."/>
            <person name="Shao Z."/>
        </authorList>
    </citation>
    <scope>NUCLEOTIDE SEQUENCE [LARGE SCALE GENOMIC DNA]</scope>
    <source>
        <strain evidence="1 2">MCCC 1A11059</strain>
    </source>
</reference>
<dbReference type="RefSeq" id="WP_209538179.1">
    <property type="nucleotide sequence ID" value="NZ_CP053381.1"/>
</dbReference>
<evidence type="ECO:0000313" key="1">
    <source>
        <dbReference type="EMBL" id="QTP56831.1"/>
    </source>
</evidence>
<name>A0ABX7WA60_9GAMM</name>
<proteinExistence type="predicted"/>
<organism evidence="1 2">
    <name type="scientific">Billgrantia sulfidoxydans</name>
    <dbReference type="NCBI Taxonomy" id="2733484"/>
    <lineage>
        <taxon>Bacteria</taxon>
        <taxon>Pseudomonadati</taxon>
        <taxon>Pseudomonadota</taxon>
        <taxon>Gammaproteobacteria</taxon>
        <taxon>Oceanospirillales</taxon>
        <taxon>Halomonadaceae</taxon>
        <taxon>Billgrantia</taxon>
    </lineage>
</organism>
<accession>A0ABX7WA60</accession>